<sequence length="325" mass="37504">MVIHNTNNFRTEYHARPAGLQVDHASKLLTIGSCFSDNIGQKLLSDKFEVLVNPFGTVYNPVSIFNLLAAESIDPDKFVNVDGQFYHLDFHSQYTAQDQQTLEVILTSRLEAVKSYLAQANFVFITLGTAFVYETIASRAIVANCHKVPQKHFVKRLLSLEEMSVAFDCLKRKIEEVNPELQFIFTVSPVRHIKDGIIDNQLSKSLLRVLCDECQNQGAGYFPAYEMMMDDLRDYRFYKTDMIHPSEMAEDYIWGKFGQTYFSDQTRKVLKEWGKVQAALSHRPFHPGSENHQKFLRDQLSKLSIFSEYFDVESERNILQQQLQS</sequence>
<dbReference type="InterPro" id="IPR014982">
    <property type="entry name" value="GSCFA"/>
</dbReference>
<dbReference type="Proteomes" id="UP001062165">
    <property type="component" value="Chromosome"/>
</dbReference>
<evidence type="ECO:0000259" key="1">
    <source>
        <dbReference type="Pfam" id="PF08885"/>
    </source>
</evidence>
<dbReference type="RefSeq" id="WP_263050494.1">
    <property type="nucleotide sequence ID" value="NZ_CP106735.1"/>
</dbReference>
<gene>
    <name evidence="2" type="ORF">N7E81_15425</name>
</gene>
<name>A0ABY6CXU9_9BACT</name>
<protein>
    <submittedName>
        <fullName evidence="2">GSCFA domain-containing protein</fullName>
    </submittedName>
</protein>
<keyword evidence="3" id="KW-1185">Reference proteome</keyword>
<dbReference type="Pfam" id="PF08885">
    <property type="entry name" value="GSCFA"/>
    <property type="match status" value="1"/>
</dbReference>
<proteinExistence type="predicted"/>
<evidence type="ECO:0000313" key="2">
    <source>
        <dbReference type="EMBL" id="UXX78749.1"/>
    </source>
</evidence>
<reference evidence="2" key="1">
    <citation type="submission" date="2022-10" db="EMBL/GenBank/DDBJ databases">
        <title>Comparative genomics and taxonomic characterization of three novel marine species of genus Reichenbachiella exhibiting antioxidant and polysaccharide degradation activities.</title>
        <authorList>
            <person name="Muhammad N."/>
            <person name="Lee Y.-J."/>
            <person name="Ko J."/>
            <person name="Kim S.-G."/>
        </authorList>
    </citation>
    <scope>NUCLEOTIDE SEQUENCE</scope>
    <source>
        <strain evidence="2">Wsw4-B4</strain>
    </source>
</reference>
<dbReference type="EMBL" id="CP106735">
    <property type="protein sequence ID" value="UXX78749.1"/>
    <property type="molecule type" value="Genomic_DNA"/>
</dbReference>
<evidence type="ECO:0000313" key="3">
    <source>
        <dbReference type="Proteomes" id="UP001062165"/>
    </source>
</evidence>
<feature type="domain" description="GSCFA" evidence="1">
    <location>
        <begin position="27"/>
        <end position="257"/>
    </location>
</feature>
<organism evidence="2 3">
    <name type="scientific">Reichenbachiella carrageenanivorans</name>
    <dbReference type="NCBI Taxonomy" id="2979869"/>
    <lineage>
        <taxon>Bacteria</taxon>
        <taxon>Pseudomonadati</taxon>
        <taxon>Bacteroidota</taxon>
        <taxon>Cytophagia</taxon>
        <taxon>Cytophagales</taxon>
        <taxon>Reichenbachiellaceae</taxon>
        <taxon>Reichenbachiella</taxon>
    </lineage>
</organism>
<accession>A0ABY6CXU9</accession>